<accession>A0ACC0PL39</accession>
<reference evidence="1" key="1">
    <citation type="submission" date="2022-02" db="EMBL/GenBank/DDBJ databases">
        <title>Plant Genome Project.</title>
        <authorList>
            <person name="Zhang R.-G."/>
        </authorList>
    </citation>
    <scope>NUCLEOTIDE SEQUENCE</scope>
    <source>
        <strain evidence="1">AT1</strain>
    </source>
</reference>
<dbReference type="EMBL" id="CM046390">
    <property type="protein sequence ID" value="KAI8565834.1"/>
    <property type="molecule type" value="Genomic_DNA"/>
</dbReference>
<gene>
    <name evidence="1" type="ORF">RHMOL_Rhmol03G0292100</name>
</gene>
<sequence length="895" mass="100335">MASQEAQIASLRHYELRLLRCSLPPPSPPQSSYRPRDNDPTHPTLLIINDVVTSIEAGDYVGALSSAAARTAFKFPSLPSLEDSPDRFYSELLLERVESFLFADESGNEIDTRFKALLLMATAIAAFLACTQCNITGPFEKFPTLPIGTFEGGDGVTGGAEWDGWARNQLMAAGSDLLGKFSNLQYIVLAKILLTTLKDLLSEGKLSSIDGIRSISWWLARLMLLQQRMLDERSSSLFDLLQVYTLETLQCFGTSEKVKSYWGTELQEGEAATIVSMLHLEAGMMDHTYGRVDSSRLHFESAELESGLQLSVTGSLGFRTVHQVEPKAQLLLVANPVTSNDVSDRPPVNPELHRNARHHHETSEASDVLMTPRFIEEDKCSENSPKGPGNCVIQAAPLEAIQQAVILAQCLFIEKSTPHDEMQRWEMVPYIEAVDSQLSSPFIISRFCDIFRIRWEATRSRTKERALLMMEKLVQDVYESSPGVVPRIYYCFGAYIPTIPALRKEYGELLVSCGLIGEAVKVFEDLELWDNLIYCYRLLEKKAAAVELIKMRLAEMPNDPRLWCSLGDVTSDDACYEKALEVSGNRSSRAKRSLARNAYNRGEYEKSKILWEAAMALNALYPNGWFALGAAALKARDVEKAMDAFTSAVQLDPDNGEAWNNIACLYALSQFLKSNNYANITLRTCFLYIFLFFWSSPFPARHMIKKKNKEAFIAFKEALKFKRNSWQLWENFSHVAADVGNLSQALEATKMVLDITRNKIIDAQFLERMMLEIERRALTSHSNQTLPVNSYTGSANGSTDPEVVLVKTQETDLLVELLGKILRQVVQSGGGSEIWGLYGRWHKLKGDLSMCSEALLKQVRSYQGGSFSEMEEFRDLQSCLEEVQMKLQASSACSA</sequence>
<evidence type="ECO:0000313" key="2">
    <source>
        <dbReference type="Proteomes" id="UP001062846"/>
    </source>
</evidence>
<dbReference type="Proteomes" id="UP001062846">
    <property type="component" value="Chromosome 3"/>
</dbReference>
<protein>
    <submittedName>
        <fullName evidence="1">Uncharacterized protein</fullName>
    </submittedName>
</protein>
<evidence type="ECO:0000313" key="1">
    <source>
        <dbReference type="EMBL" id="KAI8565834.1"/>
    </source>
</evidence>
<comment type="caution">
    <text evidence="1">The sequence shown here is derived from an EMBL/GenBank/DDBJ whole genome shotgun (WGS) entry which is preliminary data.</text>
</comment>
<proteinExistence type="predicted"/>
<name>A0ACC0PL39_RHOML</name>
<organism evidence="1 2">
    <name type="scientific">Rhododendron molle</name>
    <name type="common">Chinese azalea</name>
    <name type="synonym">Azalea mollis</name>
    <dbReference type="NCBI Taxonomy" id="49168"/>
    <lineage>
        <taxon>Eukaryota</taxon>
        <taxon>Viridiplantae</taxon>
        <taxon>Streptophyta</taxon>
        <taxon>Embryophyta</taxon>
        <taxon>Tracheophyta</taxon>
        <taxon>Spermatophyta</taxon>
        <taxon>Magnoliopsida</taxon>
        <taxon>eudicotyledons</taxon>
        <taxon>Gunneridae</taxon>
        <taxon>Pentapetalae</taxon>
        <taxon>asterids</taxon>
        <taxon>Ericales</taxon>
        <taxon>Ericaceae</taxon>
        <taxon>Ericoideae</taxon>
        <taxon>Rhodoreae</taxon>
        <taxon>Rhododendron</taxon>
    </lineage>
</organism>
<keyword evidence="2" id="KW-1185">Reference proteome</keyword>